<dbReference type="EMBL" id="CP002959">
    <property type="protein sequence ID" value="AFM11227.1"/>
    <property type="molecule type" value="Genomic_DNA"/>
</dbReference>
<name>I4B1S0_TURPD</name>
<sequence length="980" mass="112182">MKRLLLLALLISSPLAAAQKINWEEIEWKVLKSQHFDIYFPEGYNHLAQKTLQYAEEANIMLSNRLGHRLSMVTPIFVYPSHGHFQSTNIIPFAIDEGTGGFTERIKRRVVVPYLGSNDEFRHVVVHELVHAFQYDILLGQTMGSTISLVQGGQPPLWFVEGMAEYFSLGWDSTADMQMRDAALTDTLPSLEMMNEYRVQTGFIFYKGGQSVMQYIADTWGEAKLGEMLRDLRDLRGIEDAVKTNLGLPFDEFDAGWRRWVKRKYFPLVNKKYDDEEGPLISRHLDDESIINLHPSISPDGAKAVYLTARGFYPVLVMRDIKGVKRKTDFSLEKPKKPTEDETILLKSSDNPTFFQLHLMTNRISFTPDSKRIFFSARSQGKDRLILFDIETRRIVQRLTPPVDMIMHPRLSPDGKYAVFVGAVLGVTDIYRVELATQKTEKLTHDAYSEKDPALSGDNTQVVYASNLNAEGNLESAEYHLFSLEIKTRQVRQLTRDAQKQMSPQFYDKTSNDRILYVSNHTGIHNIYLLDTKTLQKKKLTDTGGGALDAQISDAPVAKDAPRRIIYTQFRQQGFDIALRDVTPGDEKFYADDTIVHTYKPLALPGYDTTGKVIGVEPYRARVGPDFIFFLLGMGAYDGGTYFAGMVALTGSDLTGNHQFSMVGNFLTNGLGIFNFDYGYMKKRVKMHWGVYRTTFAISPVNLIDLTSLNGLFYYPPYIGSVLKIGGYFGMDYPMTPFDSLLLQFNMARAEESFLYPRNLPEERIRPDTYTNTYSVQYGVRHNNVLYSVIGPLKGWHAAYVGEQSVNVSGRDFIFNRNTVEARFYWQIWQRYILASRVYAATTNGPDAQYFPWIIGGFNTIRGYDFMSLRGYHAFFFNLEFRFPLLDALAFGMPVPWVMRGFSMVAFIDGGSTFDNPRTWRGFNPDKNEFQNLKMSYGLGVRFILYPGLMLKFDWATPWTWRDSRPIGDWRGVFSIGYEY</sequence>
<dbReference type="GO" id="GO:0019867">
    <property type="term" value="C:outer membrane"/>
    <property type="evidence" value="ECO:0007669"/>
    <property type="project" value="InterPro"/>
</dbReference>
<evidence type="ECO:0000259" key="6">
    <source>
        <dbReference type="Pfam" id="PF13485"/>
    </source>
</evidence>
<evidence type="ECO:0000256" key="3">
    <source>
        <dbReference type="ARBA" id="ARBA00023136"/>
    </source>
</evidence>
<feature type="domain" description="Peptidase MA-like" evidence="6">
    <location>
        <begin position="55"/>
        <end position="262"/>
    </location>
</feature>
<dbReference type="PANTHER" id="PTHR36842">
    <property type="entry name" value="PROTEIN TOLB HOMOLOG"/>
    <property type="match status" value="1"/>
</dbReference>
<feature type="domain" description="Bacterial surface antigen (D15)" evidence="5">
    <location>
        <begin position="771"/>
        <end position="977"/>
    </location>
</feature>
<comment type="similarity">
    <text evidence="2">Belongs to the TolB family.</text>
</comment>
<dbReference type="Pfam" id="PF01103">
    <property type="entry name" value="Omp85"/>
    <property type="match status" value="1"/>
</dbReference>
<keyword evidence="4" id="KW-0732">Signal</keyword>
<evidence type="ECO:0000259" key="5">
    <source>
        <dbReference type="Pfam" id="PF01103"/>
    </source>
</evidence>
<feature type="chain" id="PRO_5003686614" evidence="4">
    <location>
        <begin position="18"/>
        <end position="980"/>
    </location>
</feature>
<keyword evidence="3" id="KW-0472">Membrane</keyword>
<comment type="subcellular location">
    <subcellularLocation>
        <location evidence="1">Membrane</location>
    </subcellularLocation>
</comment>
<dbReference type="SUPFAM" id="SSF82171">
    <property type="entry name" value="DPP6 N-terminal domain-like"/>
    <property type="match status" value="1"/>
</dbReference>
<dbReference type="PATRIC" id="fig|869212.3.peg.549"/>
<protein>
    <submittedName>
        <fullName evidence="7">Uncharacterized protein</fullName>
    </submittedName>
</protein>
<reference evidence="7 8" key="1">
    <citation type="submission" date="2012-06" db="EMBL/GenBank/DDBJ databases">
        <title>The complete chromosome of genome of Turneriella parva DSM 21527.</title>
        <authorList>
            <consortium name="US DOE Joint Genome Institute (JGI-PGF)"/>
            <person name="Lucas S."/>
            <person name="Han J."/>
            <person name="Lapidus A."/>
            <person name="Bruce D."/>
            <person name="Goodwin L."/>
            <person name="Pitluck S."/>
            <person name="Peters L."/>
            <person name="Kyrpides N."/>
            <person name="Mavromatis K."/>
            <person name="Ivanova N."/>
            <person name="Mikhailova N."/>
            <person name="Chertkov O."/>
            <person name="Detter J.C."/>
            <person name="Tapia R."/>
            <person name="Han C."/>
            <person name="Land M."/>
            <person name="Hauser L."/>
            <person name="Markowitz V."/>
            <person name="Cheng J.-F."/>
            <person name="Hugenholtz P."/>
            <person name="Woyke T."/>
            <person name="Wu D."/>
            <person name="Gronow S."/>
            <person name="Wellnitz S."/>
            <person name="Brambilla E."/>
            <person name="Klenk H.-P."/>
            <person name="Eisen J.A."/>
        </authorList>
    </citation>
    <scope>NUCLEOTIDE SEQUENCE [LARGE SCALE GENOMIC DNA]</scope>
    <source>
        <strain evidence="8">ATCC BAA-1111 / DSM 21527 / NCTC 11395 / H</strain>
    </source>
</reference>
<feature type="signal peptide" evidence="4">
    <location>
        <begin position="1"/>
        <end position="17"/>
    </location>
</feature>
<dbReference type="Gene3D" id="2.120.10.30">
    <property type="entry name" value="TolB, C-terminal domain"/>
    <property type="match status" value="1"/>
</dbReference>
<evidence type="ECO:0000256" key="1">
    <source>
        <dbReference type="ARBA" id="ARBA00004370"/>
    </source>
</evidence>
<evidence type="ECO:0000313" key="8">
    <source>
        <dbReference type="Proteomes" id="UP000006048"/>
    </source>
</evidence>
<dbReference type="InterPro" id="IPR011659">
    <property type="entry name" value="WD40"/>
</dbReference>
<dbReference type="HOGENOM" id="CLU_010614_0_0_12"/>
<keyword evidence="8" id="KW-1185">Reference proteome</keyword>
<organism evidence="7 8">
    <name type="scientific">Turneriella parva (strain ATCC BAA-1111 / DSM 21527 / NCTC 11395 / H)</name>
    <name type="common">Leptospira parva</name>
    <dbReference type="NCBI Taxonomy" id="869212"/>
    <lineage>
        <taxon>Bacteria</taxon>
        <taxon>Pseudomonadati</taxon>
        <taxon>Spirochaetota</taxon>
        <taxon>Spirochaetia</taxon>
        <taxon>Leptospirales</taxon>
        <taxon>Leptospiraceae</taxon>
        <taxon>Turneriella</taxon>
    </lineage>
</organism>
<proteinExistence type="inferred from homology"/>
<dbReference type="Proteomes" id="UP000006048">
    <property type="component" value="Chromosome"/>
</dbReference>
<dbReference type="Pfam" id="PF07676">
    <property type="entry name" value="PD40"/>
    <property type="match status" value="1"/>
</dbReference>
<dbReference type="RefSeq" id="WP_014801745.1">
    <property type="nucleotide sequence ID" value="NC_018020.1"/>
</dbReference>
<dbReference type="Pfam" id="PF13485">
    <property type="entry name" value="Peptidase_MA_2"/>
    <property type="match status" value="1"/>
</dbReference>
<evidence type="ECO:0000256" key="4">
    <source>
        <dbReference type="SAM" id="SignalP"/>
    </source>
</evidence>
<dbReference type="KEGG" id="tpx:Turpa_0575"/>
<dbReference type="STRING" id="869212.Turpa_0575"/>
<dbReference type="PANTHER" id="PTHR36842:SF1">
    <property type="entry name" value="PROTEIN TOLB"/>
    <property type="match status" value="1"/>
</dbReference>
<evidence type="ECO:0000313" key="7">
    <source>
        <dbReference type="EMBL" id="AFM11227.1"/>
    </source>
</evidence>
<dbReference type="Gene3D" id="2.40.160.50">
    <property type="entry name" value="membrane protein fhac: a member of the omp85/tpsb transporter family"/>
    <property type="match status" value="1"/>
</dbReference>
<dbReference type="InterPro" id="IPR000184">
    <property type="entry name" value="Bac_surfAg_D15"/>
</dbReference>
<dbReference type="InterPro" id="IPR011042">
    <property type="entry name" value="6-blade_b-propeller_TolB-like"/>
</dbReference>
<evidence type="ECO:0000256" key="2">
    <source>
        <dbReference type="ARBA" id="ARBA00009820"/>
    </source>
</evidence>
<gene>
    <name evidence="7" type="ordered locus">Turpa_0575</name>
</gene>
<dbReference type="OrthoDB" id="304612at2"/>
<dbReference type="AlphaFoldDB" id="I4B1S0"/>
<accession>I4B1S0</accession>
<dbReference type="InterPro" id="IPR039568">
    <property type="entry name" value="Peptidase_MA-like_dom"/>
</dbReference>